<dbReference type="Proteomes" id="UP000186666">
    <property type="component" value="Unassembled WGS sequence"/>
</dbReference>
<reference evidence="1 2" key="1">
    <citation type="submission" date="2017-01" db="EMBL/GenBank/DDBJ databases">
        <authorList>
            <person name="Varghese N."/>
            <person name="Submissions S."/>
        </authorList>
    </citation>
    <scope>NUCLEOTIDE SEQUENCE [LARGE SCALE GENOMIC DNA]</scope>
    <source>
        <strain evidence="1 2">ATCC 23464</strain>
    </source>
</reference>
<evidence type="ECO:0000313" key="1">
    <source>
        <dbReference type="EMBL" id="SIQ46868.1"/>
    </source>
</evidence>
<keyword evidence="2" id="KW-1185">Reference proteome</keyword>
<organism evidence="1 2">
    <name type="scientific">Paenibacillus macquariensis</name>
    <dbReference type="NCBI Taxonomy" id="948756"/>
    <lineage>
        <taxon>Bacteria</taxon>
        <taxon>Bacillati</taxon>
        <taxon>Bacillota</taxon>
        <taxon>Bacilli</taxon>
        <taxon>Bacillales</taxon>
        <taxon>Paenibacillaceae</taxon>
        <taxon>Paenibacillus</taxon>
    </lineage>
</organism>
<evidence type="ECO:0000313" key="2">
    <source>
        <dbReference type="Proteomes" id="UP000186666"/>
    </source>
</evidence>
<dbReference type="EMBL" id="FTNK01000002">
    <property type="protein sequence ID" value="SIQ46868.1"/>
    <property type="molecule type" value="Genomic_DNA"/>
</dbReference>
<gene>
    <name evidence="1" type="ORF">SAMN05421578_102129</name>
</gene>
<sequence>MKLWTWVERLFRQEKRSSSDVKKSCLLSHQGGQIWISWLDNLNDNSELIRKQILDNERLISQHNRSYRVLYHLDGTEVSNDIAIVMIDSLIRSRKYVNKLAIVGVTSKGKESIKRCLSTSEADLNMTFKYYSDLEMAKDWLISERH</sequence>
<proteinExistence type="predicted"/>
<protein>
    <recommendedName>
        <fullName evidence="3">STAS/SEC14 domain-containing protein</fullName>
    </recommendedName>
</protein>
<dbReference type="RefSeq" id="WP_068580705.1">
    <property type="nucleotide sequence ID" value="NZ_FTNK01000002.1"/>
</dbReference>
<evidence type="ECO:0008006" key="3">
    <source>
        <dbReference type="Google" id="ProtNLM"/>
    </source>
</evidence>
<accession>A0ABY1JMQ8</accession>
<comment type="caution">
    <text evidence="1">The sequence shown here is derived from an EMBL/GenBank/DDBJ whole genome shotgun (WGS) entry which is preliminary data.</text>
</comment>
<name>A0ABY1JMQ8_9BACL</name>